<organism evidence="2 3">
    <name type="scientific">Alloalcanivorax gelatiniphagus</name>
    <dbReference type="NCBI Taxonomy" id="1194167"/>
    <lineage>
        <taxon>Bacteria</taxon>
        <taxon>Pseudomonadati</taxon>
        <taxon>Pseudomonadota</taxon>
        <taxon>Gammaproteobacteria</taxon>
        <taxon>Oceanospirillales</taxon>
        <taxon>Alcanivoracaceae</taxon>
        <taxon>Alloalcanivorax</taxon>
    </lineage>
</organism>
<dbReference type="RefSeq" id="WP_138772646.1">
    <property type="nucleotide sequence ID" value="NZ_JBHSSX010000017.1"/>
</dbReference>
<keyword evidence="2" id="KW-0378">Hydrolase</keyword>
<name>A0ABY2XK58_9GAMM</name>
<reference evidence="2 3" key="1">
    <citation type="submission" date="2019-05" db="EMBL/GenBank/DDBJ databases">
        <title>Genome of Alcanivorax gelatiniphagus, an oil degrading marine bacteria.</title>
        <authorList>
            <person name="Kwon K.K."/>
        </authorList>
    </citation>
    <scope>NUCLEOTIDE SEQUENCE [LARGE SCALE GENOMIC DNA]</scope>
    <source>
        <strain evidence="2 3">MEBiC 08158</strain>
    </source>
</reference>
<dbReference type="Gene3D" id="1.10.30.50">
    <property type="match status" value="1"/>
</dbReference>
<dbReference type="InterPro" id="IPR058712">
    <property type="entry name" value="SRA_ScoMcrA"/>
</dbReference>
<dbReference type="Proteomes" id="UP000739180">
    <property type="component" value="Unassembled WGS sequence"/>
</dbReference>
<sequence length="278" mass="31181">MFEVGKEYHRRSQIHEVYGGQQQGGISTPKNAPYVFLFVSETGGRHGYTDEFKDGVFFYTGAGQVGDMALAGGNRAIAHHQQDGKALHLFEYTRRGYVRYVGQADCIGYHQEERPDRDGELRQALVFRLDVNSSPPSTLVREARPLYDPGDTNRLKRYSLTQLREAALPKAVSTAEPQTRMRVAYYRAEAIRRYALARANGYCEGCTQPAPFFSSQGPYLECHHLHRVADGGPDHPENVIALCPNCHRRAHYAKDAARFNTQLVEVAKAAEAALWAGY</sequence>
<dbReference type="EMBL" id="VCQT01000034">
    <property type="protein sequence ID" value="TMW12390.1"/>
    <property type="molecule type" value="Genomic_DNA"/>
</dbReference>
<keyword evidence="2" id="KW-0255">Endonuclease</keyword>
<dbReference type="InterPro" id="IPR003615">
    <property type="entry name" value="HNH_nuc"/>
</dbReference>
<dbReference type="Pfam" id="PF01844">
    <property type="entry name" value="HNH"/>
    <property type="match status" value="1"/>
</dbReference>
<protein>
    <submittedName>
        <fullName evidence="2">HNH endonuclease</fullName>
    </submittedName>
</protein>
<proteinExistence type="predicted"/>
<dbReference type="GO" id="GO:0004519">
    <property type="term" value="F:endonuclease activity"/>
    <property type="evidence" value="ECO:0007669"/>
    <property type="project" value="UniProtKB-KW"/>
</dbReference>
<feature type="domain" description="HNH nuclease" evidence="1">
    <location>
        <begin position="190"/>
        <end position="248"/>
    </location>
</feature>
<evidence type="ECO:0000259" key="1">
    <source>
        <dbReference type="SMART" id="SM00507"/>
    </source>
</evidence>
<keyword evidence="3" id="KW-1185">Reference proteome</keyword>
<evidence type="ECO:0000313" key="2">
    <source>
        <dbReference type="EMBL" id="TMW12390.1"/>
    </source>
</evidence>
<dbReference type="SMART" id="SM00507">
    <property type="entry name" value="HNHc"/>
    <property type="match status" value="1"/>
</dbReference>
<dbReference type="InterPro" id="IPR002711">
    <property type="entry name" value="HNH"/>
</dbReference>
<accession>A0ABY2XK58</accession>
<evidence type="ECO:0000313" key="3">
    <source>
        <dbReference type="Proteomes" id="UP000739180"/>
    </source>
</evidence>
<dbReference type="CDD" id="cd00085">
    <property type="entry name" value="HNHc"/>
    <property type="match status" value="1"/>
</dbReference>
<dbReference type="Pfam" id="PF26348">
    <property type="entry name" value="SRA_ScoMcrA"/>
    <property type="match status" value="1"/>
</dbReference>
<keyword evidence="2" id="KW-0540">Nuclease</keyword>
<comment type="caution">
    <text evidence="2">The sequence shown here is derived from an EMBL/GenBank/DDBJ whole genome shotgun (WGS) entry which is preliminary data.</text>
</comment>
<gene>
    <name evidence="2" type="ORF">FGS76_10760</name>
</gene>